<evidence type="ECO:0000256" key="2">
    <source>
        <dbReference type="ARBA" id="ARBA00023015"/>
    </source>
</evidence>
<evidence type="ECO:0000259" key="5">
    <source>
        <dbReference type="Pfam" id="PF04198"/>
    </source>
</evidence>
<dbReference type="AlphaFoldDB" id="A0A3S9PXV6"/>
<dbReference type="RefSeq" id="WP_126703995.1">
    <property type="nucleotide sequence ID" value="NZ_CP034593.1"/>
</dbReference>
<dbReference type="InterPro" id="IPR037171">
    <property type="entry name" value="NagB/RpiA_transferase-like"/>
</dbReference>
<keyword evidence="4" id="KW-0804">Transcription</keyword>
<dbReference type="GO" id="GO:0030246">
    <property type="term" value="F:carbohydrate binding"/>
    <property type="evidence" value="ECO:0007669"/>
    <property type="project" value="InterPro"/>
</dbReference>
<reference evidence="6 7" key="1">
    <citation type="submission" date="2018-12" db="EMBL/GenBank/DDBJ databases">
        <title>Complete genome sequence of Flaviflexus sp. H23T48.</title>
        <authorList>
            <person name="Bae J.-W."/>
            <person name="Lee J.-Y."/>
        </authorList>
    </citation>
    <scope>NUCLEOTIDE SEQUENCE [LARGE SCALE GENOMIC DNA]</scope>
    <source>
        <strain evidence="6 7">H23T48</strain>
    </source>
</reference>
<name>A0A3S9PXV6_9ACTO</name>
<evidence type="ECO:0000256" key="3">
    <source>
        <dbReference type="ARBA" id="ARBA00023125"/>
    </source>
</evidence>
<dbReference type="Gene3D" id="1.10.10.10">
    <property type="entry name" value="Winged helix-like DNA-binding domain superfamily/Winged helix DNA-binding domain"/>
    <property type="match status" value="1"/>
</dbReference>
<gene>
    <name evidence="6" type="ORF">EJ997_07440</name>
</gene>
<evidence type="ECO:0000256" key="1">
    <source>
        <dbReference type="ARBA" id="ARBA00010466"/>
    </source>
</evidence>
<keyword evidence="7" id="KW-1185">Reference proteome</keyword>
<dbReference type="Proteomes" id="UP000280344">
    <property type="component" value="Chromosome"/>
</dbReference>
<dbReference type="PANTHER" id="PTHR34294">
    <property type="entry name" value="TRANSCRIPTIONAL REGULATOR-RELATED"/>
    <property type="match status" value="1"/>
</dbReference>
<proteinExistence type="inferred from homology"/>
<feature type="domain" description="Sugar-binding" evidence="5">
    <location>
        <begin position="61"/>
        <end position="314"/>
    </location>
</feature>
<dbReference type="KEGG" id="flh:EJ997_07440"/>
<dbReference type="OrthoDB" id="186585at2"/>
<evidence type="ECO:0000313" key="6">
    <source>
        <dbReference type="EMBL" id="AZQ77191.1"/>
    </source>
</evidence>
<dbReference type="Pfam" id="PF04198">
    <property type="entry name" value="Sugar-bind"/>
    <property type="match status" value="1"/>
</dbReference>
<dbReference type="Gene3D" id="3.40.50.1360">
    <property type="match status" value="1"/>
</dbReference>
<keyword evidence="2" id="KW-0805">Transcription regulation</keyword>
<dbReference type="InterPro" id="IPR036388">
    <property type="entry name" value="WH-like_DNA-bd_sf"/>
</dbReference>
<organism evidence="6 7">
    <name type="scientific">Flaviflexus ciconiae</name>
    <dbReference type="NCBI Taxonomy" id="2496867"/>
    <lineage>
        <taxon>Bacteria</taxon>
        <taxon>Bacillati</taxon>
        <taxon>Actinomycetota</taxon>
        <taxon>Actinomycetes</taxon>
        <taxon>Actinomycetales</taxon>
        <taxon>Actinomycetaceae</taxon>
        <taxon>Flaviflexus</taxon>
    </lineage>
</organism>
<protein>
    <recommendedName>
        <fullName evidence="5">Sugar-binding domain-containing protein</fullName>
    </recommendedName>
</protein>
<dbReference type="EMBL" id="CP034593">
    <property type="protein sequence ID" value="AZQ77191.1"/>
    <property type="molecule type" value="Genomic_DNA"/>
</dbReference>
<dbReference type="InterPro" id="IPR007324">
    <property type="entry name" value="Sugar-bd_dom_put"/>
</dbReference>
<comment type="similarity">
    <text evidence="1">Belongs to the SorC transcriptional regulatory family.</text>
</comment>
<dbReference type="GO" id="GO:0003677">
    <property type="term" value="F:DNA binding"/>
    <property type="evidence" value="ECO:0007669"/>
    <property type="project" value="UniProtKB-KW"/>
</dbReference>
<dbReference type="SUPFAM" id="SSF100950">
    <property type="entry name" value="NagB/RpiA/CoA transferase-like"/>
    <property type="match status" value="1"/>
</dbReference>
<evidence type="ECO:0000313" key="7">
    <source>
        <dbReference type="Proteomes" id="UP000280344"/>
    </source>
</evidence>
<keyword evidence="3" id="KW-0238">DNA-binding</keyword>
<dbReference type="InterPro" id="IPR051054">
    <property type="entry name" value="SorC_transcr_regulators"/>
</dbReference>
<accession>A0A3S9PXV6</accession>
<dbReference type="PANTHER" id="PTHR34294:SF1">
    <property type="entry name" value="TRANSCRIPTIONAL REGULATOR LSRR"/>
    <property type="match status" value="1"/>
</dbReference>
<evidence type="ECO:0000256" key="4">
    <source>
        <dbReference type="ARBA" id="ARBA00023163"/>
    </source>
</evidence>
<sequence>MKSGSTEHEHAMVRAAELYYNDGLLQSEVADKLRLSRWKVGRLLEEARSSGLVEIKIHHPQSRRRDLERKLMERFDCGEAVVVESQPTNAGTMALAAQAAADYLVELRPQPGIVGVSWGHTVAAIAERLPEGILREPTIVQLNGGANSLTDTVDAGSIIRMIASKSRDPRTALLPASAIVQDRELARRLMADPQVGKTLELAARAEVGLFSIGVLSPHSVLRKTNCITADEVVGLQEAGAIGDILGHYIDRFGRVVDFELDQRTIGLDIDSLAKIPKSIAVAVGEEKSGITRAVLYAGICSVLVTESKIAENVLGVEDR</sequence>